<evidence type="ECO:0000256" key="2">
    <source>
        <dbReference type="SAM" id="SignalP"/>
    </source>
</evidence>
<gene>
    <name evidence="5" type="ORF">AB0T83_17635</name>
</gene>
<dbReference type="Pfam" id="PF13435">
    <property type="entry name" value="Cytochrome_C554"/>
    <property type="match status" value="2"/>
</dbReference>
<dbReference type="SUPFAM" id="SSF48452">
    <property type="entry name" value="TPR-like"/>
    <property type="match status" value="1"/>
</dbReference>
<dbReference type="Gene3D" id="1.25.40.10">
    <property type="entry name" value="Tetratricopeptide repeat domain"/>
    <property type="match status" value="1"/>
</dbReference>
<dbReference type="PANTHER" id="PTHR35038">
    <property type="entry name" value="DISSIMILATORY SULFITE REDUCTASE SIRA"/>
    <property type="match status" value="1"/>
</dbReference>
<dbReference type="PANTHER" id="PTHR35038:SF8">
    <property type="entry name" value="C-TYPE POLYHEME CYTOCHROME OMCC"/>
    <property type="match status" value="1"/>
</dbReference>
<feature type="domain" description="Cytochrome c-552/4" evidence="4">
    <location>
        <begin position="36"/>
        <end position="59"/>
    </location>
</feature>
<feature type="chain" id="PRO_5047144061" evidence="2">
    <location>
        <begin position="24"/>
        <end position="649"/>
    </location>
</feature>
<reference evidence="5 6" key="1">
    <citation type="submission" date="2024-07" db="EMBL/GenBank/DDBJ databases">
        <authorList>
            <person name="Kang M."/>
        </authorList>
    </citation>
    <scope>NUCLEOTIDE SEQUENCE [LARGE SCALE GENOMIC DNA]</scope>
    <source>
        <strain evidence="5 6">DFM31</strain>
    </source>
</reference>
<dbReference type="SUPFAM" id="SSF48695">
    <property type="entry name" value="Multiheme cytochromes"/>
    <property type="match status" value="1"/>
</dbReference>
<name>A0ABV3LAK0_9RHOB</name>
<dbReference type="InterPro" id="IPR023155">
    <property type="entry name" value="Cyt_c-552/4"/>
</dbReference>
<dbReference type="Gene3D" id="1.25.10.10">
    <property type="entry name" value="Leucine-rich Repeat Variant"/>
    <property type="match status" value="1"/>
</dbReference>
<comment type="caution">
    <text evidence="5">The sequence shown here is derived from an EMBL/GenBank/DDBJ whole genome shotgun (WGS) entry which is preliminary data.</text>
</comment>
<accession>A0ABV3LAK0</accession>
<sequence>MLRPALCGVILGVGVLAAAPASAQAPRLPGYVGSDACVDCHDDAFEAWSGSHHALAWTAPTPDNILADFDSTSFSLNGEVSKFERTGDTSYVTTPGPDGKDTRYPLAGVVGIEPLQQYLLETAPGKLQSFDVVWDTEAGRWYHLYPDQDLSASDGLHWTGPYKNWNARCAECHATDYDKAYDPLSATYSSSAAEIGVGCEACHGPSEAHAEWAELQDNFDHAAWTEVDMKGLTLNFDALDAATEISQCAGCHSRREPFGDRSPEPGTPFHDSYRLALLREGAYHADGQIQDEVYVYGSFLQSKMYDKGVRCTDCHDPHAARLKADGNAVCTQCHSTTGNNRFPTLPLADYDSPEHHFHPEGSDGAQCKSCHMIERVYMGTDGRRDHSFRVPRPDLTVEIGTPNACNDCHTDQTAGWAAQVLDEKFPDSAHRGPHFATTFAAARVAPATQTSALMDIARETSMPGIVRASALDLLGLASTPDTADRMEPLLGDEDPLVRAAAVSVQRGAEPVTRVQRLANLLGDPVKLVRLATVREFLDAPPMRLPDRLQRNLETAMSEWQDGLSARADFPETQMILGGLGLTMRNMPAALAAFGEAVEQDPQLEDAWVMMIRIQAALGDTAGARATVRRGLIKNPDSAILRQYLLELQP</sequence>
<evidence type="ECO:0000259" key="4">
    <source>
        <dbReference type="Pfam" id="PF13435"/>
    </source>
</evidence>
<dbReference type="InterPro" id="IPR036280">
    <property type="entry name" value="Multihaem_cyt_sf"/>
</dbReference>
<protein>
    <submittedName>
        <fullName evidence="5">Multiheme c-type cytochrome</fullName>
    </submittedName>
</protein>
<evidence type="ECO:0000313" key="6">
    <source>
        <dbReference type="Proteomes" id="UP001553161"/>
    </source>
</evidence>
<dbReference type="Pfam" id="PF14559">
    <property type="entry name" value="TPR_19"/>
    <property type="match status" value="1"/>
</dbReference>
<dbReference type="InterPro" id="IPR011990">
    <property type="entry name" value="TPR-like_helical_dom_sf"/>
</dbReference>
<evidence type="ECO:0000256" key="1">
    <source>
        <dbReference type="ARBA" id="ARBA00022729"/>
    </source>
</evidence>
<proteinExistence type="predicted"/>
<dbReference type="Pfam" id="PF09699">
    <property type="entry name" value="Paired_CXXCH_1"/>
    <property type="match status" value="1"/>
</dbReference>
<keyword evidence="6" id="KW-1185">Reference proteome</keyword>
<dbReference type="Proteomes" id="UP001553161">
    <property type="component" value="Unassembled WGS sequence"/>
</dbReference>
<evidence type="ECO:0000313" key="5">
    <source>
        <dbReference type="EMBL" id="MEV8468597.1"/>
    </source>
</evidence>
<dbReference type="InterPro" id="IPR016024">
    <property type="entry name" value="ARM-type_fold"/>
</dbReference>
<dbReference type="SUPFAM" id="SSF48371">
    <property type="entry name" value="ARM repeat"/>
    <property type="match status" value="1"/>
</dbReference>
<feature type="domain" description="Cytochrome c-552/4" evidence="4">
    <location>
        <begin position="165"/>
        <end position="204"/>
    </location>
</feature>
<feature type="domain" description="Doubled CXXCH motif" evidence="3">
    <location>
        <begin position="310"/>
        <end position="337"/>
    </location>
</feature>
<dbReference type="EMBL" id="JBFBVU010000033">
    <property type="protein sequence ID" value="MEV8468597.1"/>
    <property type="molecule type" value="Genomic_DNA"/>
</dbReference>
<keyword evidence="1 2" id="KW-0732">Signal</keyword>
<dbReference type="InterPro" id="IPR010177">
    <property type="entry name" value="Paired_CXXCH_1"/>
</dbReference>
<organism evidence="5 6">
    <name type="scientific">Meridianimarinicoccus marinus</name>
    <dbReference type="NCBI Taxonomy" id="3231483"/>
    <lineage>
        <taxon>Bacteria</taxon>
        <taxon>Pseudomonadati</taxon>
        <taxon>Pseudomonadota</taxon>
        <taxon>Alphaproteobacteria</taxon>
        <taxon>Rhodobacterales</taxon>
        <taxon>Paracoccaceae</taxon>
        <taxon>Meridianimarinicoccus</taxon>
    </lineage>
</organism>
<dbReference type="Gene3D" id="1.10.1130.10">
    <property type="entry name" value="Flavocytochrome C3, Chain A"/>
    <property type="match status" value="2"/>
</dbReference>
<dbReference type="InterPro" id="IPR011989">
    <property type="entry name" value="ARM-like"/>
</dbReference>
<feature type="signal peptide" evidence="2">
    <location>
        <begin position="1"/>
        <end position="23"/>
    </location>
</feature>
<evidence type="ECO:0000259" key="3">
    <source>
        <dbReference type="Pfam" id="PF09699"/>
    </source>
</evidence>
<dbReference type="InterPro" id="IPR051829">
    <property type="entry name" value="Multiheme_Cytochr_ET"/>
</dbReference>
<dbReference type="RefSeq" id="WP_366194552.1">
    <property type="nucleotide sequence ID" value="NZ_JBFBVU010000033.1"/>
</dbReference>